<dbReference type="SMART" id="SM01017">
    <property type="entry name" value="Arrestin_C"/>
    <property type="match status" value="1"/>
</dbReference>
<keyword evidence="5" id="KW-1185">Reference proteome</keyword>
<reference evidence="4 5" key="1">
    <citation type="submission" date="2019-02" db="EMBL/GenBank/DDBJ databases">
        <title>Opniocepnalus argus genome.</title>
        <authorList>
            <person name="Zhou C."/>
            <person name="Xiao S."/>
        </authorList>
    </citation>
    <scope>NUCLEOTIDE SEQUENCE [LARGE SCALE GENOMIC DNA]</scope>
    <source>
        <strain evidence="4">OARG1902GOOAL</strain>
        <tissue evidence="4">Muscle</tissue>
    </source>
</reference>
<accession>A0A6G1Q078</accession>
<evidence type="ECO:0000256" key="1">
    <source>
        <dbReference type="ARBA" id="ARBA00005298"/>
    </source>
</evidence>
<dbReference type="GO" id="GO:0015031">
    <property type="term" value="P:protein transport"/>
    <property type="evidence" value="ECO:0007669"/>
    <property type="project" value="TreeGrafter"/>
</dbReference>
<dbReference type="GO" id="GO:0005737">
    <property type="term" value="C:cytoplasm"/>
    <property type="evidence" value="ECO:0007669"/>
    <property type="project" value="TreeGrafter"/>
</dbReference>
<feature type="compositionally biased region" description="Polar residues" evidence="2">
    <location>
        <begin position="489"/>
        <end position="512"/>
    </location>
</feature>
<dbReference type="InterPro" id="IPR011021">
    <property type="entry name" value="Arrestin-like_N"/>
</dbReference>
<proteinExistence type="inferred from homology"/>
<organism evidence="4 5">
    <name type="scientific">Channa argus</name>
    <name type="common">Northern snakehead</name>
    <name type="synonym">Ophicephalus argus</name>
    <dbReference type="NCBI Taxonomy" id="215402"/>
    <lineage>
        <taxon>Eukaryota</taxon>
        <taxon>Metazoa</taxon>
        <taxon>Chordata</taxon>
        <taxon>Craniata</taxon>
        <taxon>Vertebrata</taxon>
        <taxon>Euteleostomi</taxon>
        <taxon>Actinopterygii</taxon>
        <taxon>Neopterygii</taxon>
        <taxon>Teleostei</taxon>
        <taxon>Neoteleostei</taxon>
        <taxon>Acanthomorphata</taxon>
        <taxon>Anabantaria</taxon>
        <taxon>Anabantiformes</taxon>
        <taxon>Channoidei</taxon>
        <taxon>Channidae</taxon>
        <taxon>Channa</taxon>
    </lineage>
</organism>
<dbReference type="GO" id="GO:0005886">
    <property type="term" value="C:plasma membrane"/>
    <property type="evidence" value="ECO:0007669"/>
    <property type="project" value="TreeGrafter"/>
</dbReference>
<evidence type="ECO:0000259" key="3">
    <source>
        <dbReference type="SMART" id="SM01017"/>
    </source>
</evidence>
<dbReference type="PANTHER" id="PTHR11188:SF135">
    <property type="entry name" value="ARRESTIN DOMAIN CONTAINING 3-LIKE-RELATED"/>
    <property type="match status" value="1"/>
</dbReference>
<dbReference type="PANTHER" id="PTHR11188">
    <property type="entry name" value="ARRESTIN DOMAIN CONTAINING PROTEIN"/>
    <property type="match status" value="1"/>
</dbReference>
<dbReference type="GO" id="GO:0007399">
    <property type="term" value="P:nervous system development"/>
    <property type="evidence" value="ECO:0007669"/>
    <property type="project" value="UniProtKB-ARBA"/>
</dbReference>
<sequence length="532" mass="57932">MPSVKSFTMAYHSLNENGTFSEGDTVTGTVTLSLQKQITVQALFVKVKGDAEVRWTKKSDNRNHTYSAHRRYFKLKEFLIPENSEAASPDNINIQHLIVDTKTLFFSDTVVPQGIHVYKFSFAIPPGSMPASFRGIHGKIVYKIEAVLSRSWRMNSTVEKEIHFVSKSFPNLCSLMLQQIGSTNKEIGLFSKGHVHMDITLDKRAYAPGETMKIIAKINNSSSSEMTPKFSLIQDVVYRANVNTKREETVIHRVVDNCMKLQTQKEVKCELKIPCNQMPTIQNCDIISVEYFLKAYLDISFSFDPEVMLPVIIFPPNLASGPQIAGPYPARGFSGPSNSDFLPQAGFIGVPSNHDFPPPAVSVGPYPAGGIGGPINSDFPPPPVCMDPSPASPYSGSYGYAGAQSYSAPPPPYPGYPPAGLPSVYPAQPAHISDGYSNPVPQLASPFGSPLSSSFVLHPPPSAPAFQPPLPTPEIHPSSSSPLSNISPTAPTYNLLPSSPMMNTDFLSQSNEVPPEYMPSFLASDSKNSDAK</sequence>
<name>A0A6G1Q078_CHAAH</name>
<dbReference type="Proteomes" id="UP000503349">
    <property type="component" value="Chromosome 11"/>
</dbReference>
<evidence type="ECO:0000313" key="5">
    <source>
        <dbReference type="Proteomes" id="UP000503349"/>
    </source>
</evidence>
<dbReference type="EMBL" id="CM015722">
    <property type="protein sequence ID" value="KAF3695907.1"/>
    <property type="molecule type" value="Genomic_DNA"/>
</dbReference>
<dbReference type="Pfam" id="PF00339">
    <property type="entry name" value="Arrestin_N"/>
    <property type="match status" value="1"/>
</dbReference>
<protein>
    <submittedName>
        <fullName evidence="4">Arrestin domain-containing protein 3</fullName>
    </submittedName>
</protein>
<gene>
    <name evidence="4" type="ORF">EXN66_Car011583</name>
</gene>
<dbReference type="SUPFAM" id="SSF81296">
    <property type="entry name" value="E set domains"/>
    <property type="match status" value="2"/>
</dbReference>
<dbReference type="InterPro" id="IPR014752">
    <property type="entry name" value="Arrestin-like_C"/>
</dbReference>
<dbReference type="Gene3D" id="2.60.40.640">
    <property type="match status" value="2"/>
</dbReference>
<feature type="compositionally biased region" description="Pro residues" evidence="2">
    <location>
        <begin position="460"/>
        <end position="474"/>
    </location>
</feature>
<reference evidence="5" key="2">
    <citation type="submission" date="2019-02" db="EMBL/GenBank/DDBJ databases">
        <title>Opniocepnalus argus Var Kimnra genome.</title>
        <authorList>
            <person name="Zhou C."/>
            <person name="Xiao S."/>
        </authorList>
    </citation>
    <scope>NUCLEOTIDE SEQUENCE [LARGE SCALE GENOMIC DNA]</scope>
</reference>
<dbReference type="InterPro" id="IPR050357">
    <property type="entry name" value="Arrestin_domain-protein"/>
</dbReference>
<dbReference type="Pfam" id="PF02752">
    <property type="entry name" value="Arrestin_C"/>
    <property type="match status" value="1"/>
</dbReference>
<feature type="domain" description="Arrestin C-terminal-like" evidence="3">
    <location>
        <begin position="191"/>
        <end position="318"/>
    </location>
</feature>
<evidence type="ECO:0000256" key="2">
    <source>
        <dbReference type="SAM" id="MobiDB-lite"/>
    </source>
</evidence>
<dbReference type="InterPro" id="IPR014756">
    <property type="entry name" value="Ig_E-set"/>
</dbReference>
<comment type="similarity">
    <text evidence="1">Belongs to the arrestin family.</text>
</comment>
<feature type="compositionally biased region" description="Low complexity" evidence="2">
    <location>
        <begin position="477"/>
        <end position="488"/>
    </location>
</feature>
<dbReference type="InterPro" id="IPR011022">
    <property type="entry name" value="Arrestin_C-like"/>
</dbReference>
<feature type="region of interest" description="Disordered" evidence="2">
    <location>
        <begin position="460"/>
        <end position="532"/>
    </location>
</feature>
<dbReference type="AlphaFoldDB" id="A0A6G1Q078"/>
<evidence type="ECO:0000313" key="4">
    <source>
        <dbReference type="EMBL" id="KAF3695907.1"/>
    </source>
</evidence>